<dbReference type="InterPro" id="IPR036423">
    <property type="entry name" value="SOD-like_Cu/Zn_dom_sf"/>
</dbReference>
<proteinExistence type="inferred from homology"/>
<accession>A0A939II73</accession>
<dbReference type="GO" id="GO:0006801">
    <property type="term" value="P:superoxide metabolic process"/>
    <property type="evidence" value="ECO:0007669"/>
    <property type="project" value="InterPro"/>
</dbReference>
<evidence type="ECO:0000313" key="3">
    <source>
        <dbReference type="Proteomes" id="UP000664545"/>
    </source>
</evidence>
<comment type="caution">
    <text evidence="2">The sequence shown here is derived from an EMBL/GenBank/DDBJ whole genome shotgun (WGS) entry which is preliminary data.</text>
</comment>
<dbReference type="Gene3D" id="2.60.40.200">
    <property type="entry name" value="Superoxide dismutase, copper/zinc binding domain"/>
    <property type="match status" value="1"/>
</dbReference>
<comment type="similarity">
    <text evidence="1">Belongs to the Cu-Zn superoxide dismutase family.</text>
</comment>
<evidence type="ECO:0000256" key="1">
    <source>
        <dbReference type="ARBA" id="ARBA00010457"/>
    </source>
</evidence>
<dbReference type="EMBL" id="JAFJZZ010000014">
    <property type="protein sequence ID" value="MBN7774627.1"/>
    <property type="molecule type" value="Genomic_DNA"/>
</dbReference>
<organism evidence="2 3">
    <name type="scientific">Clostridium aminobutyricum</name>
    <dbReference type="NCBI Taxonomy" id="33953"/>
    <lineage>
        <taxon>Bacteria</taxon>
        <taxon>Bacillati</taxon>
        <taxon>Bacillota</taxon>
        <taxon>Clostridia</taxon>
        <taxon>Eubacteriales</taxon>
        <taxon>Clostridiaceae</taxon>
        <taxon>Clostridium</taxon>
    </lineage>
</organism>
<dbReference type="SUPFAM" id="SSF49329">
    <property type="entry name" value="Cu,Zn superoxide dismutase-like"/>
    <property type="match status" value="1"/>
</dbReference>
<gene>
    <name evidence="2" type="ORF">JYB65_14770</name>
</gene>
<reference evidence="2" key="1">
    <citation type="submission" date="2021-02" db="EMBL/GenBank/DDBJ databases">
        <title>Abyssanaerobacter marinus gen.nov., sp., nov, anaerobic bacterium isolated from the Onnuri vent field of Indian Ocean and suggestion of Mogibacteriaceae fam. nov., and proposal of reclassification of ambiguous this family's genus member.</title>
        <authorList>
            <person name="Kim Y.J."/>
            <person name="Yang J.-A."/>
        </authorList>
    </citation>
    <scope>NUCLEOTIDE SEQUENCE</scope>
    <source>
        <strain evidence="2">DSM 2634</strain>
    </source>
</reference>
<keyword evidence="3" id="KW-1185">Reference proteome</keyword>
<name>A0A939II73_CLOAM</name>
<sequence>MRQGFSADVARYILYCAPDAIAWIIGIKKYPKLTGKVYFWQMEEGVFLEVEVKGLPDELNDNRNIFNIHILSGQSRAISPEGITFYKENQYDVIQEKDCEMIGNLPPVFSNNGMAWYATLINGFRVADLIGCEISIDGELEDFIVEPSDKNSKLAYGVIRTNNFS</sequence>
<dbReference type="RefSeq" id="WP_206583469.1">
    <property type="nucleotide sequence ID" value="NZ_JAFJZZ010000014.1"/>
</dbReference>
<dbReference type="AlphaFoldDB" id="A0A939II73"/>
<evidence type="ECO:0000313" key="2">
    <source>
        <dbReference type="EMBL" id="MBN7774627.1"/>
    </source>
</evidence>
<protein>
    <submittedName>
        <fullName evidence="2">Uncharacterized protein</fullName>
    </submittedName>
</protein>
<dbReference type="Proteomes" id="UP000664545">
    <property type="component" value="Unassembled WGS sequence"/>
</dbReference>
<dbReference type="GO" id="GO:0046872">
    <property type="term" value="F:metal ion binding"/>
    <property type="evidence" value="ECO:0007669"/>
    <property type="project" value="InterPro"/>
</dbReference>